<reference evidence="4" key="1">
    <citation type="submission" date="2018-04" db="EMBL/GenBank/DDBJ databases">
        <authorList>
            <person name="Watanabe M."/>
            <person name="Kojima H."/>
        </authorList>
    </citation>
    <scope>NUCLEOTIDE SEQUENCE [LARGE SCALE GENOMIC DNA]</scope>
    <source>
        <strain evidence="4">Dysh456</strain>
    </source>
</reference>
<dbReference type="AlphaFoldDB" id="A0A2Z6E8Z0"/>
<protein>
    <submittedName>
        <fullName evidence="3">Outer membrane protein</fullName>
    </submittedName>
</protein>
<dbReference type="Gene3D" id="1.20.1600.10">
    <property type="entry name" value="Outer membrane efflux proteins (OEP)"/>
    <property type="match status" value="1"/>
</dbReference>
<reference evidence="4" key="2">
    <citation type="submission" date="2018-06" db="EMBL/GenBank/DDBJ databases">
        <title>Genome sequence of Rhodanobacteraceae bacterium strain Dysh456.</title>
        <authorList>
            <person name="Fukui M."/>
        </authorList>
    </citation>
    <scope>NUCLEOTIDE SEQUENCE [LARGE SCALE GENOMIC DNA]</scope>
    <source>
        <strain evidence="4">Dysh456</strain>
    </source>
</reference>
<comment type="similarity">
    <text evidence="1 2">Belongs to the outer membrane factor (OMF) (TC 1.B.17) family.</text>
</comment>
<evidence type="ECO:0000256" key="1">
    <source>
        <dbReference type="ARBA" id="ARBA00007613"/>
    </source>
</evidence>
<keyword evidence="2" id="KW-1134">Transmembrane beta strand</keyword>
<dbReference type="PANTHER" id="PTHR30203">
    <property type="entry name" value="OUTER MEMBRANE CATION EFFLUX PROTEIN"/>
    <property type="match status" value="1"/>
</dbReference>
<evidence type="ECO:0000256" key="2">
    <source>
        <dbReference type="RuleBase" id="RU362097"/>
    </source>
</evidence>
<gene>
    <name evidence="3" type="ORF">ALSL_2504</name>
</gene>
<dbReference type="NCBIfam" id="TIGR01845">
    <property type="entry name" value="outer_NodT"/>
    <property type="match status" value="1"/>
</dbReference>
<evidence type="ECO:0000313" key="4">
    <source>
        <dbReference type="Proteomes" id="UP000270530"/>
    </source>
</evidence>
<dbReference type="Pfam" id="PF02321">
    <property type="entry name" value="OEP"/>
    <property type="match status" value="2"/>
</dbReference>
<keyword evidence="2" id="KW-0564">Palmitate</keyword>
<dbReference type="Gene3D" id="2.20.200.10">
    <property type="entry name" value="Outer membrane efflux proteins (OEP)"/>
    <property type="match status" value="1"/>
</dbReference>
<sequence>MRMLAGALAGLLAACTTVGPDYHLPKDSVYARVQQRAPALSNAGSPALDANQPAFTGRWWALYDDATLDGLVEQALAANTELKVAAAHLAQAQARYQEARAAGGLDGEVSATAGRAKISGESLLLTEPLPPFNVADASVSVSYQLDLFGKIRRGVEAARAGTEAAQAAVDLARISVAAGVVGAYLEICHSNHEIAVAEHSVALQQDSRRVAARLQASGRGTRTAVERADAQVALLEAAVPPLRARRQAAGYELAALLGRTPDQVPAVAMQCQEAPQPRQAIPIGDGAALLRRRPDVREAERSLAAATAAIGVATAELYPDIRLGASVGANGLLKDFGEPATQTWTLGPLLSWSIPGRGAHARVALAQAGASLALAEFDQTVLRALRETQSILDTYAEDLRRAAALREARDRSRTAAADVRRMYQAGREPYLSSLDGERTLANAEANLAGVEAQLSQDQVRLFLALGGGWQPVEAVGHGAP</sequence>
<dbReference type="GO" id="GO:0009279">
    <property type="term" value="C:cell outer membrane"/>
    <property type="evidence" value="ECO:0007669"/>
    <property type="project" value="UniProtKB-SubCell"/>
</dbReference>
<dbReference type="InterPro" id="IPR010131">
    <property type="entry name" value="MdtP/NodT-like"/>
</dbReference>
<dbReference type="GO" id="GO:0015562">
    <property type="term" value="F:efflux transmembrane transporter activity"/>
    <property type="evidence" value="ECO:0007669"/>
    <property type="project" value="InterPro"/>
</dbReference>
<proteinExistence type="inferred from homology"/>
<keyword evidence="2" id="KW-0472">Membrane</keyword>
<dbReference type="PROSITE" id="PS51257">
    <property type="entry name" value="PROKAR_LIPOPROTEIN"/>
    <property type="match status" value="1"/>
</dbReference>
<evidence type="ECO:0000313" key="3">
    <source>
        <dbReference type="EMBL" id="BBD81128.1"/>
    </source>
</evidence>
<keyword evidence="2" id="KW-0812">Transmembrane</keyword>
<comment type="subcellular location">
    <subcellularLocation>
        <location evidence="2">Cell outer membrane</location>
        <topology evidence="2">Lipid-anchor</topology>
    </subcellularLocation>
</comment>
<dbReference type="EMBL" id="AP018560">
    <property type="protein sequence ID" value="BBD81128.1"/>
    <property type="molecule type" value="Genomic_DNA"/>
</dbReference>
<dbReference type="Proteomes" id="UP000270530">
    <property type="component" value="Chromosome"/>
</dbReference>
<dbReference type="KEGG" id="rbd:ALSL_2504"/>
<dbReference type="SUPFAM" id="SSF56954">
    <property type="entry name" value="Outer membrane efflux proteins (OEP)"/>
    <property type="match status" value="1"/>
</dbReference>
<keyword evidence="2" id="KW-0449">Lipoprotein</keyword>
<keyword evidence="4" id="KW-1185">Reference proteome</keyword>
<name>A0A2Z6E8Z0_9GAMM</name>
<organism evidence="3 4">
    <name type="scientific">Aerosticca soli</name>
    <dbReference type="NCBI Taxonomy" id="2010829"/>
    <lineage>
        <taxon>Bacteria</taxon>
        <taxon>Pseudomonadati</taxon>
        <taxon>Pseudomonadota</taxon>
        <taxon>Gammaproteobacteria</taxon>
        <taxon>Lysobacterales</taxon>
        <taxon>Rhodanobacteraceae</taxon>
        <taxon>Aerosticca</taxon>
    </lineage>
</organism>
<dbReference type="InterPro" id="IPR003423">
    <property type="entry name" value="OMP_efflux"/>
</dbReference>
<accession>A0A2Z6E8Z0</accession>
<dbReference type="PANTHER" id="PTHR30203:SF21">
    <property type="entry name" value="OUTER MEMBRANE COMPONENT OF MULTIDRUG EFFLUX PUMP-RELATED"/>
    <property type="match status" value="1"/>
</dbReference>